<comment type="caution">
    <text evidence="7">The sequence shown here is derived from an EMBL/GenBank/DDBJ whole genome shotgun (WGS) entry which is preliminary data.</text>
</comment>
<evidence type="ECO:0000256" key="3">
    <source>
        <dbReference type="ARBA" id="ARBA00022676"/>
    </source>
</evidence>
<dbReference type="InterPro" id="IPR000836">
    <property type="entry name" value="PRTase_dom"/>
</dbReference>
<evidence type="ECO:0000256" key="6">
    <source>
        <dbReference type="HAMAP-Rule" id="MF_01208"/>
    </source>
</evidence>
<dbReference type="Proteomes" id="UP001500975">
    <property type="component" value="Unassembled WGS sequence"/>
</dbReference>
<evidence type="ECO:0000256" key="1">
    <source>
        <dbReference type="ARBA" id="ARBA00004889"/>
    </source>
</evidence>
<evidence type="ECO:0000256" key="5">
    <source>
        <dbReference type="ARBA" id="ARBA00022975"/>
    </source>
</evidence>
<comment type="similarity">
    <text evidence="6">Belongs to the purine/pyrimidine phosphoribosyltransferase family. PyrE subfamily.</text>
</comment>
<dbReference type="RefSeq" id="WP_345541304.1">
    <property type="nucleotide sequence ID" value="NZ_BAABGJ010000080.1"/>
</dbReference>
<dbReference type="SUPFAM" id="SSF53271">
    <property type="entry name" value="PRTase-like"/>
    <property type="match status" value="1"/>
</dbReference>
<dbReference type="EMBL" id="BAABGJ010000080">
    <property type="protein sequence ID" value="GAA4356385.1"/>
    <property type="molecule type" value="Genomic_DNA"/>
</dbReference>
<organism evidence="7 8">
    <name type="scientific">Variovorax defluvii</name>
    <dbReference type="NCBI Taxonomy" id="913761"/>
    <lineage>
        <taxon>Bacteria</taxon>
        <taxon>Pseudomonadati</taxon>
        <taxon>Pseudomonadota</taxon>
        <taxon>Betaproteobacteria</taxon>
        <taxon>Burkholderiales</taxon>
        <taxon>Comamonadaceae</taxon>
        <taxon>Variovorax</taxon>
    </lineage>
</organism>
<dbReference type="PANTHER" id="PTHR19278">
    <property type="entry name" value="OROTATE PHOSPHORIBOSYLTRANSFERASE"/>
    <property type="match status" value="1"/>
</dbReference>
<keyword evidence="8" id="KW-1185">Reference proteome</keyword>
<evidence type="ECO:0000256" key="4">
    <source>
        <dbReference type="ARBA" id="ARBA00022679"/>
    </source>
</evidence>
<comment type="pathway">
    <text evidence="1 6">Pyrimidine metabolism; UMP biosynthesis via de novo pathway; UMP from orotate: step 1/2.</text>
</comment>
<evidence type="ECO:0000256" key="2">
    <source>
        <dbReference type="ARBA" id="ARBA00011971"/>
    </source>
</evidence>
<sequence length="228" mass="24829">MNSNYLAADARHSIAAALIDSGCVSVRTDEPFRLPSGWASPVYMDCRRLISFPEARREVLGCAIKMLRESGCLDGLDGVAGGESSGIALAAWVADELNLPMQYVRKRPAGDRPVEGIVGSGDKVLLIDDVMAVGQSKVRFCKALHDVGAHVRDILVVFRYDTFPAAAELDSTKVRVHALATWQDVLEVARERRDFPEPAIEELQVFLKQPISWSQAHGGLGPEASGRM</sequence>
<dbReference type="CDD" id="cd06223">
    <property type="entry name" value="PRTases_typeI"/>
    <property type="match status" value="1"/>
</dbReference>
<evidence type="ECO:0000313" key="7">
    <source>
        <dbReference type="EMBL" id="GAA4356385.1"/>
    </source>
</evidence>
<keyword evidence="6" id="KW-0460">Magnesium</keyword>
<comment type="catalytic activity">
    <reaction evidence="6">
        <text>orotidine 5'-phosphate + diphosphate = orotate + 5-phospho-alpha-D-ribose 1-diphosphate</text>
        <dbReference type="Rhea" id="RHEA:10380"/>
        <dbReference type="ChEBI" id="CHEBI:30839"/>
        <dbReference type="ChEBI" id="CHEBI:33019"/>
        <dbReference type="ChEBI" id="CHEBI:57538"/>
        <dbReference type="ChEBI" id="CHEBI:58017"/>
        <dbReference type="EC" id="2.4.2.10"/>
    </reaction>
</comment>
<comment type="function">
    <text evidence="6">Catalyzes the transfer of a ribosyl phosphate group from 5-phosphoribose 1-diphosphate to orotate, leading to the formation of orotidine monophosphate (OMP).</text>
</comment>
<dbReference type="PANTHER" id="PTHR19278:SF9">
    <property type="entry name" value="URIDINE 5'-MONOPHOSPHATE SYNTHASE"/>
    <property type="match status" value="1"/>
</dbReference>
<accession>A0ABP8IDI1</accession>
<feature type="binding site" description="in other chain" evidence="6">
    <location>
        <position position="106"/>
    </location>
    <ligand>
        <name>5-phospho-alpha-D-ribose 1-diphosphate</name>
        <dbReference type="ChEBI" id="CHEBI:58017"/>
        <note>ligand shared between dimeric partners</note>
    </ligand>
</feature>
<dbReference type="Gene3D" id="3.40.50.2020">
    <property type="match status" value="1"/>
</dbReference>
<comment type="cofactor">
    <cofactor evidence="6">
        <name>Mg(2+)</name>
        <dbReference type="ChEBI" id="CHEBI:18420"/>
    </cofactor>
</comment>
<keyword evidence="3 6" id="KW-0328">Glycosyltransferase</keyword>
<dbReference type="InterPro" id="IPR029057">
    <property type="entry name" value="PRTase-like"/>
</dbReference>
<gene>
    <name evidence="6" type="primary">pyrE</name>
    <name evidence="7" type="ORF">GCM10023165_49380</name>
</gene>
<comment type="caution">
    <text evidence="6">Lacks conserved residue(s) required for the propagation of feature annotation.</text>
</comment>
<comment type="subunit">
    <text evidence="6">Homodimer.</text>
</comment>
<dbReference type="HAMAP" id="MF_01208">
    <property type="entry name" value="PyrE"/>
    <property type="match status" value="1"/>
</dbReference>
<dbReference type="InterPro" id="IPR023031">
    <property type="entry name" value="OPRT"/>
</dbReference>
<dbReference type="EC" id="2.4.2.10" evidence="2 6"/>
<dbReference type="GO" id="GO:0016757">
    <property type="term" value="F:glycosyltransferase activity"/>
    <property type="evidence" value="ECO:0007669"/>
    <property type="project" value="UniProtKB-KW"/>
</dbReference>
<reference evidence="8" key="1">
    <citation type="journal article" date="2019" name="Int. J. Syst. Evol. Microbiol.">
        <title>The Global Catalogue of Microorganisms (GCM) 10K type strain sequencing project: providing services to taxonomists for standard genome sequencing and annotation.</title>
        <authorList>
            <consortium name="The Broad Institute Genomics Platform"/>
            <consortium name="The Broad Institute Genome Sequencing Center for Infectious Disease"/>
            <person name="Wu L."/>
            <person name="Ma J."/>
        </authorList>
    </citation>
    <scope>NUCLEOTIDE SEQUENCE [LARGE SCALE GENOMIC DNA]</scope>
    <source>
        <strain evidence="8">JCM 17804</strain>
    </source>
</reference>
<keyword evidence="5 6" id="KW-0665">Pyrimidine biosynthesis</keyword>
<name>A0ABP8IDI1_9BURK</name>
<feature type="binding site" evidence="6">
    <location>
        <position position="105"/>
    </location>
    <ligand>
        <name>5-phospho-alpha-D-ribose 1-diphosphate</name>
        <dbReference type="ChEBI" id="CHEBI:58017"/>
        <note>ligand shared between dimeric partners</note>
    </ligand>
</feature>
<feature type="binding site" description="in other chain" evidence="6">
    <location>
        <begin position="128"/>
        <end position="136"/>
    </location>
    <ligand>
        <name>5-phospho-alpha-D-ribose 1-diphosphate</name>
        <dbReference type="ChEBI" id="CHEBI:58017"/>
        <note>ligand shared between dimeric partners</note>
    </ligand>
</feature>
<proteinExistence type="inferred from homology"/>
<protein>
    <recommendedName>
        <fullName evidence="2 6">Orotate phosphoribosyltransferase</fullName>
        <shortName evidence="6">OPRT</shortName>
        <shortName evidence="6">OPRTase</shortName>
        <ecNumber evidence="2 6">2.4.2.10</ecNumber>
    </recommendedName>
</protein>
<evidence type="ECO:0000313" key="8">
    <source>
        <dbReference type="Proteomes" id="UP001500975"/>
    </source>
</evidence>
<keyword evidence="4 6" id="KW-0808">Transferase</keyword>